<feature type="domain" description="Restriction endonuclease type IV Mrr" evidence="3">
    <location>
        <begin position="198"/>
        <end position="270"/>
    </location>
</feature>
<feature type="coiled-coil region" evidence="1">
    <location>
        <begin position="100"/>
        <end position="134"/>
    </location>
</feature>
<evidence type="ECO:0000313" key="5">
    <source>
        <dbReference type="Proteomes" id="UP000695562"/>
    </source>
</evidence>
<evidence type="ECO:0000256" key="1">
    <source>
        <dbReference type="SAM" id="Coils"/>
    </source>
</evidence>
<dbReference type="EMBL" id="AJWJ01000261">
    <property type="protein sequence ID" value="KAF2072644.1"/>
    <property type="molecule type" value="Genomic_DNA"/>
</dbReference>
<dbReference type="GO" id="GO:0009307">
    <property type="term" value="P:DNA restriction-modification system"/>
    <property type="evidence" value="ECO:0007669"/>
    <property type="project" value="InterPro"/>
</dbReference>
<feature type="region of interest" description="Disordered" evidence="2">
    <location>
        <begin position="63"/>
        <end position="84"/>
    </location>
</feature>
<dbReference type="SUPFAM" id="SSF52980">
    <property type="entry name" value="Restriction endonuclease-like"/>
    <property type="match status" value="1"/>
</dbReference>
<protein>
    <recommendedName>
        <fullName evidence="3">Restriction endonuclease type IV Mrr domain-containing protein</fullName>
    </recommendedName>
</protein>
<dbReference type="GO" id="GO:0004519">
    <property type="term" value="F:endonuclease activity"/>
    <property type="evidence" value="ECO:0007669"/>
    <property type="project" value="InterPro"/>
</dbReference>
<gene>
    <name evidence="4" type="ORF">CYY_006046</name>
</gene>
<comment type="caution">
    <text evidence="4">The sequence shown here is derived from an EMBL/GenBank/DDBJ whole genome shotgun (WGS) entry which is preliminary data.</text>
</comment>
<dbReference type="Pfam" id="PF04471">
    <property type="entry name" value="Mrr_cat"/>
    <property type="match status" value="1"/>
</dbReference>
<dbReference type="Gene3D" id="1.20.5.340">
    <property type="match status" value="1"/>
</dbReference>
<dbReference type="AlphaFoldDB" id="A0A8J4V6A9"/>
<reference evidence="4" key="1">
    <citation type="submission" date="2020-01" db="EMBL/GenBank/DDBJ databases">
        <title>Development of genomics and gene disruption for Polysphondylium violaceum indicates a role for the polyketide synthase stlB in stalk morphogenesis.</title>
        <authorList>
            <person name="Narita B."/>
            <person name="Kawabe Y."/>
            <person name="Kin K."/>
            <person name="Saito T."/>
            <person name="Gibbs R."/>
            <person name="Kuspa A."/>
            <person name="Muzny D."/>
            <person name="Queller D."/>
            <person name="Richards S."/>
            <person name="Strassman J."/>
            <person name="Sucgang R."/>
            <person name="Worley K."/>
            <person name="Schaap P."/>
        </authorList>
    </citation>
    <scope>NUCLEOTIDE SEQUENCE</scope>
    <source>
        <strain evidence="4">QSvi11</strain>
    </source>
</reference>
<dbReference type="Proteomes" id="UP000695562">
    <property type="component" value="Unassembled WGS sequence"/>
</dbReference>
<organism evidence="4 5">
    <name type="scientific">Polysphondylium violaceum</name>
    <dbReference type="NCBI Taxonomy" id="133409"/>
    <lineage>
        <taxon>Eukaryota</taxon>
        <taxon>Amoebozoa</taxon>
        <taxon>Evosea</taxon>
        <taxon>Eumycetozoa</taxon>
        <taxon>Dictyostelia</taxon>
        <taxon>Dictyosteliales</taxon>
        <taxon>Dictyosteliaceae</taxon>
        <taxon>Polysphondylium</taxon>
    </lineage>
</organism>
<evidence type="ECO:0000259" key="3">
    <source>
        <dbReference type="Pfam" id="PF04471"/>
    </source>
</evidence>
<dbReference type="InterPro" id="IPR007560">
    <property type="entry name" value="Restrct_endonuc_IV_Mrr"/>
</dbReference>
<accession>A0A8J4V6A9</accession>
<dbReference type="InterPro" id="IPR011335">
    <property type="entry name" value="Restrct_endonuc-II-like"/>
</dbReference>
<evidence type="ECO:0000256" key="2">
    <source>
        <dbReference type="SAM" id="MobiDB-lite"/>
    </source>
</evidence>
<evidence type="ECO:0000313" key="4">
    <source>
        <dbReference type="EMBL" id="KAF2072644.1"/>
    </source>
</evidence>
<dbReference type="GO" id="GO:0006281">
    <property type="term" value="P:DNA repair"/>
    <property type="evidence" value="ECO:0007669"/>
    <property type="project" value="UniProtKB-ARBA"/>
</dbReference>
<proteinExistence type="predicted"/>
<sequence>MSVLKQIEDLIELQKDTLKKIEEKENLITKIKDLNSRVEKRINDLRRSNDALKDRLESLSRTADGQSVEAWGQHSDEDDGEFTDRAEQDYYDSRRAADEIDVIEQEIAWNEDKIDELKGNIGSYKNNIQRLRSMISTYGKDIENHKLRLGKISDEITNILNAPGSPSTNESFGQPSGKILEIISYHYLSTIISPGESLEIVGGKGDNGVDLKIISSDKMVAVVQCKQGNLEGKGPAIVRELIGTCIIHGVKKAYLVLTSDTITTSTRETINLAETKGIQITEILAPTLKIHFSKLNLESFKDLVQLFTSAK</sequence>
<name>A0A8J4V6A9_9MYCE</name>
<dbReference type="GO" id="GO:0003677">
    <property type="term" value="F:DNA binding"/>
    <property type="evidence" value="ECO:0007669"/>
    <property type="project" value="InterPro"/>
</dbReference>
<feature type="coiled-coil region" evidence="1">
    <location>
        <begin position="4"/>
        <end position="62"/>
    </location>
</feature>
<keyword evidence="5" id="KW-1185">Reference proteome</keyword>
<keyword evidence="1" id="KW-0175">Coiled coil</keyword>